<dbReference type="AlphaFoldDB" id="A0AAD9UF83"/>
<evidence type="ECO:0000313" key="3">
    <source>
        <dbReference type="Proteomes" id="UP001209878"/>
    </source>
</evidence>
<keyword evidence="3" id="KW-1185">Reference proteome</keyword>
<protein>
    <submittedName>
        <fullName evidence="2">Uncharacterized protein</fullName>
    </submittedName>
</protein>
<reference evidence="2" key="1">
    <citation type="journal article" date="2023" name="Mol. Biol. Evol.">
        <title>Third-Generation Sequencing Reveals the Adaptive Role of the Epigenome in Three Deep-Sea Polychaetes.</title>
        <authorList>
            <person name="Perez M."/>
            <person name="Aroh O."/>
            <person name="Sun Y."/>
            <person name="Lan Y."/>
            <person name="Juniper S.K."/>
            <person name="Young C.R."/>
            <person name="Angers B."/>
            <person name="Qian P.Y."/>
        </authorList>
    </citation>
    <scope>NUCLEOTIDE SEQUENCE</scope>
    <source>
        <strain evidence="2">R07B-5</strain>
    </source>
</reference>
<feature type="region of interest" description="Disordered" evidence="1">
    <location>
        <begin position="103"/>
        <end position="128"/>
    </location>
</feature>
<evidence type="ECO:0000313" key="2">
    <source>
        <dbReference type="EMBL" id="KAK2187262.1"/>
    </source>
</evidence>
<dbReference type="Proteomes" id="UP001209878">
    <property type="component" value="Unassembled WGS sequence"/>
</dbReference>
<comment type="caution">
    <text evidence="2">The sequence shown here is derived from an EMBL/GenBank/DDBJ whole genome shotgun (WGS) entry which is preliminary data.</text>
</comment>
<gene>
    <name evidence="2" type="ORF">NP493_174g01002</name>
</gene>
<accession>A0AAD9UF83</accession>
<dbReference type="EMBL" id="JAODUO010000172">
    <property type="protein sequence ID" value="KAK2187262.1"/>
    <property type="molecule type" value="Genomic_DNA"/>
</dbReference>
<evidence type="ECO:0000256" key="1">
    <source>
        <dbReference type="SAM" id="MobiDB-lite"/>
    </source>
</evidence>
<organism evidence="2 3">
    <name type="scientific">Ridgeia piscesae</name>
    <name type="common">Tubeworm</name>
    <dbReference type="NCBI Taxonomy" id="27915"/>
    <lineage>
        <taxon>Eukaryota</taxon>
        <taxon>Metazoa</taxon>
        <taxon>Spiralia</taxon>
        <taxon>Lophotrochozoa</taxon>
        <taxon>Annelida</taxon>
        <taxon>Polychaeta</taxon>
        <taxon>Sedentaria</taxon>
        <taxon>Canalipalpata</taxon>
        <taxon>Sabellida</taxon>
        <taxon>Siboglinidae</taxon>
        <taxon>Ridgeia</taxon>
    </lineage>
</organism>
<proteinExistence type="predicted"/>
<sequence length="348" mass="40136">MFQIIQLEEKLRAEGKLKTQADVDEFWCTIRRPEVFKKYFLVTEQRTQPHAPVSQTPITMVATLSNPMQQAAQADAPASMKPMDRILDYWLSPTVDNLRDRVGHVTSQGKRTKSLVSPAPATTKKEDDPFHRARKAAAELDQKHPQMGIPRLNCFYMDLEEQQRDPEEALRELRNNKHSKERLLFAKRLHRMYSLANTNLASMQRILEKREEVDLVPFQAGCTVVSDLIPTQVIHSTPEPTVVECHNYRPWLKYIDKKREINPIKEVSEGGTGASERGTSVCHCLRCMSGERSVRVHMQDTVPICWESLVQEEDIKVMVSIKCHQHQMTISATLSRNLRPDFELYNQF</sequence>
<name>A0AAD9UF83_RIDPI</name>